<dbReference type="EMBL" id="JAMZMK010012172">
    <property type="protein sequence ID" value="KAI7724667.1"/>
    <property type="molecule type" value="Genomic_DNA"/>
</dbReference>
<organism evidence="1 2">
    <name type="scientific">Ambrosia artemisiifolia</name>
    <name type="common">Common ragweed</name>
    <dbReference type="NCBI Taxonomy" id="4212"/>
    <lineage>
        <taxon>Eukaryota</taxon>
        <taxon>Viridiplantae</taxon>
        <taxon>Streptophyta</taxon>
        <taxon>Embryophyta</taxon>
        <taxon>Tracheophyta</taxon>
        <taxon>Spermatophyta</taxon>
        <taxon>Magnoliopsida</taxon>
        <taxon>eudicotyledons</taxon>
        <taxon>Gunneridae</taxon>
        <taxon>Pentapetalae</taxon>
        <taxon>asterids</taxon>
        <taxon>campanulids</taxon>
        <taxon>Asterales</taxon>
        <taxon>Asteraceae</taxon>
        <taxon>Asteroideae</taxon>
        <taxon>Heliantheae alliance</taxon>
        <taxon>Heliantheae</taxon>
        <taxon>Ambrosia</taxon>
    </lineage>
</organism>
<dbReference type="Proteomes" id="UP001206925">
    <property type="component" value="Unassembled WGS sequence"/>
</dbReference>
<proteinExistence type="predicted"/>
<name>A0AAD5BK23_AMBAR</name>
<reference evidence="1" key="1">
    <citation type="submission" date="2022-06" db="EMBL/GenBank/DDBJ databases">
        <title>Uncovering the hologenomic basis of an extraordinary plant invasion.</title>
        <authorList>
            <person name="Bieker V.C."/>
            <person name="Martin M.D."/>
            <person name="Gilbert T."/>
            <person name="Hodgins K."/>
            <person name="Battlay P."/>
            <person name="Petersen B."/>
            <person name="Wilson J."/>
        </authorList>
    </citation>
    <scope>NUCLEOTIDE SEQUENCE</scope>
    <source>
        <strain evidence="1">AA19_3_7</strain>
        <tissue evidence="1">Leaf</tissue>
    </source>
</reference>
<accession>A0AAD5BK23</accession>
<evidence type="ECO:0000313" key="2">
    <source>
        <dbReference type="Proteomes" id="UP001206925"/>
    </source>
</evidence>
<protein>
    <submittedName>
        <fullName evidence="1">Uncharacterized protein</fullName>
    </submittedName>
</protein>
<comment type="caution">
    <text evidence="1">The sequence shown here is derived from an EMBL/GenBank/DDBJ whole genome shotgun (WGS) entry which is preliminary data.</text>
</comment>
<gene>
    <name evidence="1" type="ORF">M8C21_021478</name>
</gene>
<sequence>FREYLKTERK</sequence>
<keyword evidence="2" id="KW-1185">Reference proteome</keyword>
<evidence type="ECO:0000313" key="1">
    <source>
        <dbReference type="EMBL" id="KAI7724667.1"/>
    </source>
</evidence>
<feature type="non-terminal residue" evidence="1">
    <location>
        <position position="1"/>
    </location>
</feature>